<feature type="region of interest" description="Disordered" evidence="1">
    <location>
        <begin position="121"/>
        <end position="163"/>
    </location>
</feature>
<evidence type="ECO:0000256" key="1">
    <source>
        <dbReference type="SAM" id="MobiDB-lite"/>
    </source>
</evidence>
<feature type="compositionally biased region" description="Basic and acidic residues" evidence="1">
    <location>
        <begin position="139"/>
        <end position="150"/>
    </location>
</feature>
<accession>A0A3L8PKV4</accession>
<organism evidence="2 3">
    <name type="scientific">Aeromicrobium phragmitis</name>
    <dbReference type="NCBI Taxonomy" id="2478914"/>
    <lineage>
        <taxon>Bacteria</taxon>
        <taxon>Bacillati</taxon>
        <taxon>Actinomycetota</taxon>
        <taxon>Actinomycetes</taxon>
        <taxon>Propionibacteriales</taxon>
        <taxon>Nocardioidaceae</taxon>
        <taxon>Aeromicrobium</taxon>
    </lineage>
</organism>
<dbReference type="RefSeq" id="WP_121794066.1">
    <property type="nucleotide sequence ID" value="NZ_RDBF01000005.1"/>
</dbReference>
<dbReference type="OrthoDB" id="3831541at2"/>
<gene>
    <name evidence="2" type="ORF">D9V41_08145</name>
</gene>
<dbReference type="EMBL" id="RDBF01000005">
    <property type="protein sequence ID" value="RLV55870.1"/>
    <property type="molecule type" value="Genomic_DNA"/>
</dbReference>
<proteinExistence type="predicted"/>
<evidence type="ECO:0000313" key="3">
    <source>
        <dbReference type="Proteomes" id="UP000282515"/>
    </source>
</evidence>
<reference evidence="2 3" key="1">
    <citation type="submission" date="2018-10" db="EMBL/GenBank/DDBJ databases">
        <title>Aeromicrobium sp. 9W16Y-2 whole genome shotgun sequence.</title>
        <authorList>
            <person name="Li F."/>
        </authorList>
    </citation>
    <scope>NUCLEOTIDE SEQUENCE [LARGE SCALE GENOMIC DNA]</scope>
    <source>
        <strain evidence="2 3">9W16Y-2</strain>
    </source>
</reference>
<comment type="caution">
    <text evidence="2">The sequence shown here is derived from an EMBL/GenBank/DDBJ whole genome shotgun (WGS) entry which is preliminary data.</text>
</comment>
<sequence length="397" mass="42274">MAPTSAADYPNLGFDPTPGDVDEVNYLESTLRDVSGAMSEISSVLHGAADGDWRGQAAIAFRDMLDDDLRPKVDDAYESFSDAKRHVANWSIWLGIYQSRARSLESDAADAQQRIHTADSTLAGLPSAPPPGAEPPEDPAERSRLERQAEQRSTASSNRAAAVSDLEAAREAARTLQDEYLEKAEEIGRLFRDAIDAAPSEPGWLESAVDAIGDFFDEIGDFLADVMDQFVELLHEIAPLLDLIGDALGLVSSILGLLAFIPGLQFLALPALVLGGLSLLAHYGAAVGETGSFLEALTDPTVLMDAAGVALGVAGFGVARQLGRLGQHTGTLQNFFQIANGTVTEMDQGVMVWRLVQLKVDQATLFHTGFGAPGGVETVQEFVGGNVRDLTQAPVTR</sequence>
<dbReference type="Proteomes" id="UP000282515">
    <property type="component" value="Unassembled WGS sequence"/>
</dbReference>
<protein>
    <recommendedName>
        <fullName evidence="4">WXG100 family type VII secretion target</fullName>
    </recommendedName>
</protein>
<dbReference type="AlphaFoldDB" id="A0A3L8PKV4"/>
<name>A0A3L8PKV4_9ACTN</name>
<keyword evidence="3" id="KW-1185">Reference proteome</keyword>
<evidence type="ECO:0000313" key="2">
    <source>
        <dbReference type="EMBL" id="RLV55870.1"/>
    </source>
</evidence>
<evidence type="ECO:0008006" key="4">
    <source>
        <dbReference type="Google" id="ProtNLM"/>
    </source>
</evidence>